<keyword evidence="4 7" id="KW-1133">Transmembrane helix</keyword>
<evidence type="ECO:0000256" key="1">
    <source>
        <dbReference type="ARBA" id="ARBA00004141"/>
    </source>
</evidence>
<evidence type="ECO:0000313" key="8">
    <source>
        <dbReference type="EMBL" id="KAL1526279.1"/>
    </source>
</evidence>
<dbReference type="GO" id="GO:0005737">
    <property type="term" value="C:cytoplasm"/>
    <property type="evidence" value="ECO:0007669"/>
    <property type="project" value="TreeGrafter"/>
</dbReference>
<dbReference type="Pfam" id="PF04117">
    <property type="entry name" value="Mpv17_PMP22"/>
    <property type="match status" value="1"/>
</dbReference>
<comment type="subcellular location">
    <subcellularLocation>
        <location evidence="1">Membrane</location>
        <topology evidence="1">Multi-pass membrane protein</topology>
    </subcellularLocation>
</comment>
<dbReference type="PANTHER" id="PTHR11266">
    <property type="entry name" value="PEROXISOMAL MEMBRANE PROTEIN 2, PXMP2 MPV17"/>
    <property type="match status" value="1"/>
</dbReference>
<evidence type="ECO:0000256" key="4">
    <source>
        <dbReference type="ARBA" id="ARBA00022989"/>
    </source>
</evidence>
<comment type="similarity">
    <text evidence="2">Belongs to the peroxisomal membrane protein PXMP2/4 family.</text>
</comment>
<feature type="compositionally biased region" description="Basic and acidic residues" evidence="6">
    <location>
        <begin position="119"/>
        <end position="138"/>
    </location>
</feature>
<proteinExistence type="inferred from homology"/>
<sequence length="376" mass="41435">MCTAFIELSHIGEEFLAFGNAFNSVDEPLDASCGRAVFPIPRPGAVLSSPSSTRHPHRAATMPPLTRVFRVALCLAYTRHCAADPTRSGDQHMVYSGMHSGMHTHALPRGRRATTARPIDPRYPRMDLPRPLSDREHASPPPELASRRKATLRLPIGTACSSAIAAVALVIFLQVAHPHASMPGFLHSAVESLAAGRLQWPLLISALSAFFLYGASDLLSQSVEQLEPRRHASYDLERMARSGVISALLSGFLAVFYFRWLEQTFPIPAVLTGPYSVLALLSAAFAKMVVDVGLYEPLFDTVYISLQSLLRGETWAATRSELRKVPKVWSMAPRYWCLVDMFNFSVVSLRLRPLTNALFSIPWSMYLTTIANDAAS</sequence>
<dbReference type="PANTHER" id="PTHR11266:SF18">
    <property type="entry name" value="OS12G0508100 PROTEIN"/>
    <property type="match status" value="1"/>
</dbReference>
<feature type="region of interest" description="Disordered" evidence="6">
    <location>
        <begin position="109"/>
        <end position="146"/>
    </location>
</feature>
<keyword evidence="5 7" id="KW-0472">Membrane</keyword>
<dbReference type="GO" id="GO:0016020">
    <property type="term" value="C:membrane"/>
    <property type="evidence" value="ECO:0007669"/>
    <property type="project" value="UniProtKB-SubCell"/>
</dbReference>
<keyword evidence="9" id="KW-1185">Reference proteome</keyword>
<dbReference type="AlphaFoldDB" id="A0AB34JX39"/>
<feature type="transmembrane region" description="Helical" evidence="7">
    <location>
        <begin position="156"/>
        <end position="178"/>
    </location>
</feature>
<gene>
    <name evidence="8" type="ORF">AB1Y20_014997</name>
</gene>
<evidence type="ECO:0000256" key="3">
    <source>
        <dbReference type="ARBA" id="ARBA00022692"/>
    </source>
</evidence>
<name>A0AB34JX39_PRYPA</name>
<dbReference type="InterPro" id="IPR007248">
    <property type="entry name" value="Mpv17_PMP22"/>
</dbReference>
<reference evidence="8 9" key="1">
    <citation type="journal article" date="2024" name="Science">
        <title>Giant polyketide synthase enzymes in the biosynthesis of giant marine polyether toxins.</title>
        <authorList>
            <person name="Fallon T.R."/>
            <person name="Shende V.V."/>
            <person name="Wierzbicki I.H."/>
            <person name="Pendleton A.L."/>
            <person name="Watervoot N.F."/>
            <person name="Auber R.P."/>
            <person name="Gonzalez D.J."/>
            <person name="Wisecaver J.H."/>
            <person name="Moore B.S."/>
        </authorList>
    </citation>
    <scope>NUCLEOTIDE SEQUENCE [LARGE SCALE GENOMIC DNA]</scope>
    <source>
        <strain evidence="8 9">12B1</strain>
    </source>
</reference>
<organism evidence="8 9">
    <name type="scientific">Prymnesium parvum</name>
    <name type="common">Toxic golden alga</name>
    <dbReference type="NCBI Taxonomy" id="97485"/>
    <lineage>
        <taxon>Eukaryota</taxon>
        <taxon>Haptista</taxon>
        <taxon>Haptophyta</taxon>
        <taxon>Prymnesiophyceae</taxon>
        <taxon>Prymnesiales</taxon>
        <taxon>Prymnesiaceae</taxon>
        <taxon>Prymnesium</taxon>
    </lineage>
</organism>
<evidence type="ECO:0000313" key="9">
    <source>
        <dbReference type="Proteomes" id="UP001515480"/>
    </source>
</evidence>
<dbReference type="EMBL" id="JBGBPQ010000003">
    <property type="protein sequence ID" value="KAL1526279.1"/>
    <property type="molecule type" value="Genomic_DNA"/>
</dbReference>
<evidence type="ECO:0000256" key="2">
    <source>
        <dbReference type="ARBA" id="ARBA00006824"/>
    </source>
</evidence>
<accession>A0AB34JX39</accession>
<evidence type="ECO:0000256" key="5">
    <source>
        <dbReference type="ARBA" id="ARBA00023136"/>
    </source>
</evidence>
<evidence type="ECO:0000256" key="7">
    <source>
        <dbReference type="SAM" id="Phobius"/>
    </source>
</evidence>
<evidence type="ECO:0000256" key="6">
    <source>
        <dbReference type="SAM" id="MobiDB-lite"/>
    </source>
</evidence>
<feature type="transmembrane region" description="Helical" evidence="7">
    <location>
        <begin position="266"/>
        <end position="286"/>
    </location>
</feature>
<comment type="caution">
    <text evidence="8">The sequence shown here is derived from an EMBL/GenBank/DDBJ whole genome shotgun (WGS) entry which is preliminary data.</text>
</comment>
<feature type="transmembrane region" description="Helical" evidence="7">
    <location>
        <begin position="198"/>
        <end position="219"/>
    </location>
</feature>
<dbReference type="Proteomes" id="UP001515480">
    <property type="component" value="Unassembled WGS sequence"/>
</dbReference>
<keyword evidence="3 7" id="KW-0812">Transmembrane</keyword>
<feature type="transmembrane region" description="Helical" evidence="7">
    <location>
        <begin position="240"/>
        <end position="260"/>
    </location>
</feature>
<protein>
    <submittedName>
        <fullName evidence="8">Uncharacterized protein</fullName>
    </submittedName>
</protein>